<evidence type="ECO:0000313" key="3">
    <source>
        <dbReference type="Proteomes" id="UP000644115"/>
    </source>
</evidence>
<keyword evidence="3" id="KW-1185">Reference proteome</keyword>
<sequence length="121" mass="13803">MAETLQTASHLPYFFCIMGIRKTAHGLQTTKNPNPKRFFLDLGIHDPKYSSHKEHLDTNHPSPRDHATLRPCDITTPHPRDHATPQIPPFASVSENRPLKNQKTGFLEIVFKRNMLQSAHS</sequence>
<feature type="region of interest" description="Disordered" evidence="1">
    <location>
        <begin position="50"/>
        <end position="98"/>
    </location>
</feature>
<feature type="compositionally biased region" description="Basic and acidic residues" evidence="1">
    <location>
        <begin position="50"/>
        <end position="68"/>
    </location>
</feature>
<accession>A0A923SM44</accession>
<organism evidence="2 3">
    <name type="scientific">Lentihominibacter faecis</name>
    <dbReference type="NCBI Taxonomy" id="2764712"/>
    <lineage>
        <taxon>Bacteria</taxon>
        <taxon>Bacillati</taxon>
        <taxon>Bacillota</taxon>
        <taxon>Clostridia</taxon>
        <taxon>Peptostreptococcales</taxon>
        <taxon>Anaerovoracaceae</taxon>
        <taxon>Lentihominibacter</taxon>
    </lineage>
</organism>
<gene>
    <name evidence="2" type="ORF">H8876_02015</name>
</gene>
<evidence type="ECO:0000313" key="2">
    <source>
        <dbReference type="EMBL" id="MBC5998781.1"/>
    </source>
</evidence>
<evidence type="ECO:0000256" key="1">
    <source>
        <dbReference type="SAM" id="MobiDB-lite"/>
    </source>
</evidence>
<dbReference type="Proteomes" id="UP000644115">
    <property type="component" value="Unassembled WGS sequence"/>
</dbReference>
<proteinExistence type="predicted"/>
<dbReference type="EMBL" id="JACRWC010000034">
    <property type="protein sequence ID" value="MBC5998781.1"/>
    <property type="molecule type" value="Genomic_DNA"/>
</dbReference>
<comment type="caution">
    <text evidence="2">The sequence shown here is derived from an EMBL/GenBank/DDBJ whole genome shotgun (WGS) entry which is preliminary data.</text>
</comment>
<reference evidence="2" key="1">
    <citation type="submission" date="2020-08" db="EMBL/GenBank/DDBJ databases">
        <authorList>
            <person name="Liu C."/>
            <person name="Sun Q."/>
        </authorList>
    </citation>
    <scope>NUCLEOTIDE SEQUENCE</scope>
    <source>
        <strain evidence="2">BX16</strain>
    </source>
</reference>
<protein>
    <submittedName>
        <fullName evidence="2">Uncharacterized protein</fullName>
    </submittedName>
</protein>
<dbReference type="AlphaFoldDB" id="A0A923SM44"/>
<dbReference type="RefSeq" id="WP_249286316.1">
    <property type="nucleotide sequence ID" value="NZ_JACRWC010000034.1"/>
</dbReference>
<name>A0A923SM44_9FIRM</name>